<keyword evidence="2" id="KW-1185">Reference proteome</keyword>
<evidence type="ECO:0008006" key="3">
    <source>
        <dbReference type="Google" id="ProtNLM"/>
    </source>
</evidence>
<comment type="caution">
    <text evidence="1">The sequence shown here is derived from an EMBL/GenBank/DDBJ whole genome shotgun (WGS) entry which is preliminary data.</text>
</comment>
<dbReference type="EMBL" id="JANSUY010000024">
    <property type="protein sequence ID" value="MCR9017149.1"/>
    <property type="molecule type" value="Genomic_DNA"/>
</dbReference>
<sequence>MVTVDVEEKPTKPSEQLAEIFDLAKLKSEINEIIEDYKSQHRSLEMTVLKQPVVLENETIIFQLNGEIQEGIFQKIKPDILQILRRKLNNYSIHLDAIIKEEENDGKRKLYTSTDKLNYLLEKSPALKDLKQRFGLETDF</sequence>
<reference evidence="1" key="1">
    <citation type="submission" date="2022-08" db="EMBL/GenBank/DDBJ databases">
        <authorList>
            <person name="Zhang D."/>
        </authorList>
    </citation>
    <scope>NUCLEOTIDE SEQUENCE</scope>
    <source>
        <strain evidence="1">XJ19-11</strain>
    </source>
</reference>
<gene>
    <name evidence="1" type="ORF">NU887_19090</name>
</gene>
<dbReference type="AlphaFoldDB" id="A0A9X2T017"/>
<accession>A0A9X2T017</accession>
<organism evidence="1 2">
    <name type="scientific">Aquiflexum gelatinilyticum</name>
    <dbReference type="NCBI Taxonomy" id="2961943"/>
    <lineage>
        <taxon>Bacteria</taxon>
        <taxon>Pseudomonadati</taxon>
        <taxon>Bacteroidota</taxon>
        <taxon>Cytophagia</taxon>
        <taxon>Cytophagales</taxon>
        <taxon>Cyclobacteriaceae</taxon>
        <taxon>Aquiflexum</taxon>
    </lineage>
</organism>
<proteinExistence type="predicted"/>
<name>A0A9X2T017_9BACT</name>
<dbReference type="Proteomes" id="UP001142175">
    <property type="component" value="Unassembled WGS sequence"/>
</dbReference>
<dbReference type="RefSeq" id="WP_258424992.1">
    <property type="nucleotide sequence ID" value="NZ_JANAEZ010000004.1"/>
</dbReference>
<evidence type="ECO:0000313" key="2">
    <source>
        <dbReference type="Proteomes" id="UP001142175"/>
    </source>
</evidence>
<evidence type="ECO:0000313" key="1">
    <source>
        <dbReference type="EMBL" id="MCR9017149.1"/>
    </source>
</evidence>
<protein>
    <recommendedName>
        <fullName evidence="3">DNA polymerase III subunit gamma/tau</fullName>
    </recommendedName>
</protein>